<dbReference type="CDD" id="cd00221">
    <property type="entry name" value="Vsr"/>
    <property type="match status" value="1"/>
</dbReference>
<comment type="caution">
    <text evidence="7">The sequence shown here is derived from an EMBL/GenBank/DDBJ whole genome shotgun (WGS) entry which is preliminary data.</text>
</comment>
<dbReference type="PIRSF" id="PIRSF018267">
    <property type="entry name" value="VSR_endonuc"/>
    <property type="match status" value="1"/>
</dbReference>
<keyword evidence="2 6" id="KW-0255">Endonuclease</keyword>
<dbReference type="InterPro" id="IPR004603">
    <property type="entry name" value="DNA_mismatch_endonuc_vsr"/>
</dbReference>
<evidence type="ECO:0000313" key="7">
    <source>
        <dbReference type="EMBL" id="TFE25595.1"/>
    </source>
</evidence>
<gene>
    <name evidence="7" type="ORF">E2980_13490</name>
</gene>
<reference evidence="7 8" key="1">
    <citation type="submission" date="2019-03" db="EMBL/GenBank/DDBJ databases">
        <title>Cohnella endophytica sp. nov., a novel endophytic bacterium isolated from bark of Sonneratia apetala.</title>
        <authorList>
            <person name="Tuo L."/>
        </authorList>
    </citation>
    <scope>NUCLEOTIDE SEQUENCE [LARGE SCALE GENOMIC DNA]</scope>
    <source>
        <strain evidence="7 8">CCTCC AB 208254</strain>
    </source>
</reference>
<accession>A0A4Y8LX21</accession>
<keyword evidence="4 6" id="KW-0378">Hydrolase</keyword>
<proteinExistence type="inferred from homology"/>
<dbReference type="EMBL" id="SOMN01000018">
    <property type="protein sequence ID" value="TFE25595.1"/>
    <property type="molecule type" value="Genomic_DNA"/>
</dbReference>
<comment type="similarity">
    <text evidence="6">Belongs to the vsr family.</text>
</comment>
<evidence type="ECO:0000313" key="8">
    <source>
        <dbReference type="Proteomes" id="UP000297900"/>
    </source>
</evidence>
<keyword evidence="5 6" id="KW-0234">DNA repair</keyword>
<dbReference type="Proteomes" id="UP000297900">
    <property type="component" value="Unassembled WGS sequence"/>
</dbReference>
<protein>
    <recommendedName>
        <fullName evidence="6">Very short patch repair endonuclease</fullName>
        <ecNumber evidence="6">3.1.-.-</ecNumber>
    </recommendedName>
</protein>
<dbReference type="NCBIfam" id="TIGR00632">
    <property type="entry name" value="vsr"/>
    <property type="match status" value="1"/>
</dbReference>
<dbReference type="GO" id="GO:0016787">
    <property type="term" value="F:hydrolase activity"/>
    <property type="evidence" value="ECO:0007669"/>
    <property type="project" value="UniProtKB-KW"/>
</dbReference>
<evidence type="ECO:0000256" key="4">
    <source>
        <dbReference type="ARBA" id="ARBA00022801"/>
    </source>
</evidence>
<dbReference type="AlphaFoldDB" id="A0A4Y8LX21"/>
<sequence>MDKVTPETRSKIMKSIKSKSKLEDIVCKELWNRGFRFRRNVRTLMGQPDISISKYKIVIFLDSCFWHYCPTHGHTPLSNVDYWQKKIYKNIKRDILVNSYYEEKGWSILRIWEHQIRNNLAYTIKQIMDFIAEAKQKTMKI</sequence>
<keyword evidence="1 6" id="KW-0540">Nuclease</keyword>
<keyword evidence="3 6" id="KW-0227">DNA damage</keyword>
<comment type="function">
    <text evidence="6">May nick specific sequences that contain T:G mispairs resulting from m5C-deamination.</text>
</comment>
<keyword evidence="8" id="KW-1185">Reference proteome</keyword>
<evidence type="ECO:0000256" key="5">
    <source>
        <dbReference type="ARBA" id="ARBA00023204"/>
    </source>
</evidence>
<evidence type="ECO:0000256" key="1">
    <source>
        <dbReference type="ARBA" id="ARBA00022722"/>
    </source>
</evidence>
<dbReference type="OrthoDB" id="9801520at2"/>
<evidence type="ECO:0000256" key="3">
    <source>
        <dbReference type="ARBA" id="ARBA00022763"/>
    </source>
</evidence>
<dbReference type="Gene3D" id="3.40.960.10">
    <property type="entry name" value="VSR Endonuclease"/>
    <property type="match status" value="1"/>
</dbReference>
<dbReference type="InterPro" id="IPR011335">
    <property type="entry name" value="Restrct_endonuc-II-like"/>
</dbReference>
<dbReference type="EC" id="3.1.-.-" evidence="6"/>
<dbReference type="GO" id="GO:0004519">
    <property type="term" value="F:endonuclease activity"/>
    <property type="evidence" value="ECO:0007669"/>
    <property type="project" value="UniProtKB-KW"/>
</dbReference>
<dbReference type="GO" id="GO:0006298">
    <property type="term" value="P:mismatch repair"/>
    <property type="evidence" value="ECO:0007669"/>
    <property type="project" value="UniProtKB-UniRule"/>
</dbReference>
<organism evidence="7 8">
    <name type="scientific">Cohnella luojiensis</name>
    <dbReference type="NCBI Taxonomy" id="652876"/>
    <lineage>
        <taxon>Bacteria</taxon>
        <taxon>Bacillati</taxon>
        <taxon>Bacillota</taxon>
        <taxon>Bacilli</taxon>
        <taxon>Bacillales</taxon>
        <taxon>Paenibacillaceae</taxon>
        <taxon>Cohnella</taxon>
    </lineage>
</organism>
<evidence type="ECO:0000256" key="6">
    <source>
        <dbReference type="PIRNR" id="PIRNR018267"/>
    </source>
</evidence>
<dbReference type="SUPFAM" id="SSF52980">
    <property type="entry name" value="Restriction endonuclease-like"/>
    <property type="match status" value="1"/>
</dbReference>
<dbReference type="RefSeq" id="WP_135152711.1">
    <property type="nucleotide sequence ID" value="NZ_SOMN01000018.1"/>
</dbReference>
<dbReference type="Pfam" id="PF03852">
    <property type="entry name" value="Vsr"/>
    <property type="match status" value="1"/>
</dbReference>
<name>A0A4Y8LX21_9BACL</name>
<evidence type="ECO:0000256" key="2">
    <source>
        <dbReference type="ARBA" id="ARBA00022759"/>
    </source>
</evidence>